<dbReference type="PANTHER" id="PTHR23089">
    <property type="entry name" value="HISTIDINE TRIAD HIT PROTEIN"/>
    <property type="match status" value="1"/>
</dbReference>
<reference evidence="5" key="1">
    <citation type="submission" date="2020-01" db="EMBL/GenBank/DDBJ databases">
        <authorList>
            <person name="Meier V. D."/>
            <person name="Meier V D."/>
        </authorList>
    </citation>
    <scope>NUCLEOTIDE SEQUENCE</scope>
    <source>
        <strain evidence="5">HLG_WM_MAG_07</strain>
    </source>
</reference>
<dbReference type="InterPro" id="IPR001310">
    <property type="entry name" value="Histidine_triad_HIT"/>
</dbReference>
<evidence type="ECO:0000256" key="1">
    <source>
        <dbReference type="PIRSR" id="PIRSR601310-1"/>
    </source>
</evidence>
<dbReference type="PROSITE" id="PS00892">
    <property type="entry name" value="HIT_1"/>
    <property type="match status" value="1"/>
</dbReference>
<dbReference type="GO" id="GO:0003824">
    <property type="term" value="F:catalytic activity"/>
    <property type="evidence" value="ECO:0007669"/>
    <property type="project" value="InterPro"/>
</dbReference>
<dbReference type="Pfam" id="PF01230">
    <property type="entry name" value="HIT"/>
    <property type="match status" value="1"/>
</dbReference>
<organism evidence="5">
    <name type="scientific">uncultured Thiotrichaceae bacterium</name>
    <dbReference type="NCBI Taxonomy" id="298394"/>
    <lineage>
        <taxon>Bacteria</taxon>
        <taxon>Pseudomonadati</taxon>
        <taxon>Pseudomonadota</taxon>
        <taxon>Gammaproteobacteria</taxon>
        <taxon>Thiotrichales</taxon>
        <taxon>Thiotrichaceae</taxon>
        <taxon>environmental samples</taxon>
    </lineage>
</organism>
<gene>
    <name evidence="5" type="ORF">HELGO_WM4872</name>
</gene>
<dbReference type="PRINTS" id="PR00332">
    <property type="entry name" value="HISTRIAD"/>
</dbReference>
<dbReference type="CDD" id="cd01276">
    <property type="entry name" value="PKCI_related"/>
    <property type="match status" value="1"/>
</dbReference>
<feature type="short sequence motif" description="Histidine triad motif" evidence="2 3">
    <location>
        <begin position="98"/>
        <end position="102"/>
    </location>
</feature>
<dbReference type="SUPFAM" id="SSF54197">
    <property type="entry name" value="HIT-like"/>
    <property type="match status" value="1"/>
</dbReference>
<protein>
    <submittedName>
        <fullName evidence="5">Histidine triad protein</fullName>
    </submittedName>
</protein>
<accession>A0A6S6T3V5</accession>
<feature type="active site" description="Tele-AMP-histidine intermediate" evidence="1">
    <location>
        <position position="100"/>
    </location>
</feature>
<evidence type="ECO:0000256" key="2">
    <source>
        <dbReference type="PIRSR" id="PIRSR601310-3"/>
    </source>
</evidence>
<dbReference type="AlphaFoldDB" id="A0A6S6T3V5"/>
<dbReference type="Gene3D" id="3.30.428.10">
    <property type="entry name" value="HIT-like"/>
    <property type="match status" value="1"/>
</dbReference>
<feature type="domain" description="HIT" evidence="4">
    <location>
        <begin position="5"/>
        <end position="114"/>
    </location>
</feature>
<evidence type="ECO:0000259" key="4">
    <source>
        <dbReference type="PROSITE" id="PS51084"/>
    </source>
</evidence>
<proteinExistence type="predicted"/>
<evidence type="ECO:0000313" key="5">
    <source>
        <dbReference type="EMBL" id="CAA6817811.1"/>
    </source>
</evidence>
<dbReference type="PROSITE" id="PS51084">
    <property type="entry name" value="HIT_2"/>
    <property type="match status" value="1"/>
</dbReference>
<sequence length="114" mass="12367">MDNCLFCKMVAGDIPADVVYENDDVLAFRDINPQAPVHILIIPKKHVATLNDVVEEDAMLMGKLFLAAKEIAEAEGVADEGYRTVVNCGASAGQSVFHVHMHVLAGRPLQWPPG</sequence>
<dbReference type="InterPro" id="IPR036265">
    <property type="entry name" value="HIT-like_sf"/>
</dbReference>
<evidence type="ECO:0000256" key="3">
    <source>
        <dbReference type="PROSITE-ProRule" id="PRU00464"/>
    </source>
</evidence>
<dbReference type="EMBL" id="CACVAY010000084">
    <property type="protein sequence ID" value="CAA6817811.1"/>
    <property type="molecule type" value="Genomic_DNA"/>
</dbReference>
<name>A0A6S6T3V5_9GAMM</name>
<dbReference type="InterPro" id="IPR019808">
    <property type="entry name" value="Histidine_triad_CS"/>
</dbReference>
<dbReference type="InterPro" id="IPR011146">
    <property type="entry name" value="HIT-like"/>
</dbReference>